<accession>A0A4R0RWF9</accession>
<dbReference type="STRING" id="92696.A0A4R0RWF9"/>
<evidence type="ECO:0000313" key="8">
    <source>
        <dbReference type="Proteomes" id="UP000292702"/>
    </source>
</evidence>
<sequence length="415" mass="42872">MSIPTALPFSATVVGQHARDILARDRSRAQKLLAGVNPHGPARTHFHQLRKTRHHGHHGGGGGGSDAPPPPSDPPTGGTGVDVTDAGVTYTASVGVGSPATDYTLLIDTGSSNTWLGADKKYVKTSTSKSTGGEVNVSYGSGSFSGTEFTDTVTLGPELVIASQSIGVASTAQGFSGVDGILGVGPVDLTSGTVSDTQTVPTVVDNLFAQGTISQATLGIFYEPTTGANQTNGELTFGGVDSSKITGDVSFVPITSTSPANNYWGIDQTVTYGNNTTILDSTAGIVDTGTTLLLLATDAFQAYEKATGGKLDNTTGLLTITEQQFENLQSLFFNIGGTTFELTANAQIWPRSQNSTIGGQEGKIYLITADLGSPSGQGLDFINGFGFLQRFYSVFDTGNTQVGLATTAFTDAETN</sequence>
<organism evidence="7 8">
    <name type="scientific">Steccherinum ochraceum</name>
    <dbReference type="NCBI Taxonomy" id="92696"/>
    <lineage>
        <taxon>Eukaryota</taxon>
        <taxon>Fungi</taxon>
        <taxon>Dikarya</taxon>
        <taxon>Basidiomycota</taxon>
        <taxon>Agaricomycotina</taxon>
        <taxon>Agaricomycetes</taxon>
        <taxon>Polyporales</taxon>
        <taxon>Steccherinaceae</taxon>
        <taxon>Steccherinum</taxon>
    </lineage>
</organism>
<dbReference type="InterPro" id="IPR021109">
    <property type="entry name" value="Peptidase_aspartic_dom_sf"/>
</dbReference>
<dbReference type="CDD" id="cd05471">
    <property type="entry name" value="pepsin_like"/>
    <property type="match status" value="1"/>
</dbReference>
<evidence type="ECO:0000256" key="3">
    <source>
        <dbReference type="PIRSR" id="PIRSR601461-1"/>
    </source>
</evidence>
<evidence type="ECO:0000256" key="5">
    <source>
        <dbReference type="SAM" id="MobiDB-lite"/>
    </source>
</evidence>
<dbReference type="PANTHER" id="PTHR47966">
    <property type="entry name" value="BETA-SITE APP-CLEAVING ENZYME, ISOFORM A-RELATED"/>
    <property type="match status" value="1"/>
</dbReference>
<reference evidence="7 8" key="1">
    <citation type="submission" date="2018-11" db="EMBL/GenBank/DDBJ databases">
        <title>Genome assembly of Steccherinum ochraceum LE-BIN_3174, the white-rot fungus of the Steccherinaceae family (The Residual Polyporoid clade, Polyporales, Basidiomycota).</title>
        <authorList>
            <person name="Fedorova T.V."/>
            <person name="Glazunova O.A."/>
            <person name="Landesman E.O."/>
            <person name="Moiseenko K.V."/>
            <person name="Psurtseva N.V."/>
            <person name="Savinova O.S."/>
            <person name="Shakhova N.V."/>
            <person name="Tyazhelova T.V."/>
            <person name="Vasina D.V."/>
        </authorList>
    </citation>
    <scope>NUCLEOTIDE SEQUENCE [LARGE SCALE GENOMIC DNA]</scope>
    <source>
        <strain evidence="7 8">LE-BIN_3174</strain>
    </source>
</reference>
<proteinExistence type="inferred from homology"/>
<dbReference type="GO" id="GO:0006508">
    <property type="term" value="P:proteolysis"/>
    <property type="evidence" value="ECO:0007669"/>
    <property type="project" value="UniProtKB-KW"/>
</dbReference>
<evidence type="ECO:0000313" key="7">
    <source>
        <dbReference type="EMBL" id="TCD70209.1"/>
    </source>
</evidence>
<evidence type="ECO:0000256" key="1">
    <source>
        <dbReference type="ARBA" id="ARBA00007447"/>
    </source>
</evidence>
<dbReference type="InterPro" id="IPR033121">
    <property type="entry name" value="PEPTIDASE_A1"/>
</dbReference>
<feature type="domain" description="Peptidase A1" evidence="6">
    <location>
        <begin position="90"/>
        <end position="405"/>
    </location>
</feature>
<keyword evidence="4" id="KW-0378">Hydrolase</keyword>
<dbReference type="EMBL" id="RWJN01000025">
    <property type="protein sequence ID" value="TCD70209.1"/>
    <property type="molecule type" value="Genomic_DNA"/>
</dbReference>
<evidence type="ECO:0000259" key="6">
    <source>
        <dbReference type="PROSITE" id="PS51767"/>
    </source>
</evidence>
<dbReference type="SUPFAM" id="SSF50630">
    <property type="entry name" value="Acid proteases"/>
    <property type="match status" value="1"/>
</dbReference>
<dbReference type="PROSITE" id="PS00141">
    <property type="entry name" value="ASP_PROTEASE"/>
    <property type="match status" value="2"/>
</dbReference>
<dbReference type="Pfam" id="PF00026">
    <property type="entry name" value="Asp"/>
    <property type="match status" value="1"/>
</dbReference>
<dbReference type="PRINTS" id="PR00792">
    <property type="entry name" value="PEPSIN"/>
</dbReference>
<protein>
    <recommendedName>
        <fullName evidence="6">Peptidase A1 domain-containing protein</fullName>
    </recommendedName>
</protein>
<evidence type="ECO:0000256" key="2">
    <source>
        <dbReference type="ARBA" id="ARBA00022750"/>
    </source>
</evidence>
<dbReference type="InterPro" id="IPR001969">
    <property type="entry name" value="Aspartic_peptidase_AS"/>
</dbReference>
<dbReference type="InterPro" id="IPR034164">
    <property type="entry name" value="Pepsin-like_dom"/>
</dbReference>
<dbReference type="Proteomes" id="UP000292702">
    <property type="component" value="Unassembled WGS sequence"/>
</dbReference>
<feature type="compositionally biased region" description="Basic residues" evidence="5">
    <location>
        <begin position="48"/>
        <end position="58"/>
    </location>
</feature>
<keyword evidence="2 4" id="KW-0064">Aspartyl protease</keyword>
<comment type="similarity">
    <text evidence="1 4">Belongs to the peptidase A1 family.</text>
</comment>
<keyword evidence="8" id="KW-1185">Reference proteome</keyword>
<dbReference type="GO" id="GO:0004190">
    <property type="term" value="F:aspartic-type endopeptidase activity"/>
    <property type="evidence" value="ECO:0007669"/>
    <property type="project" value="UniProtKB-KW"/>
</dbReference>
<dbReference type="PANTHER" id="PTHR47966:SF51">
    <property type="entry name" value="BETA-SITE APP-CLEAVING ENZYME, ISOFORM A-RELATED"/>
    <property type="match status" value="1"/>
</dbReference>
<evidence type="ECO:0000256" key="4">
    <source>
        <dbReference type="RuleBase" id="RU000454"/>
    </source>
</evidence>
<feature type="active site" evidence="3">
    <location>
        <position position="287"/>
    </location>
</feature>
<keyword evidence="4" id="KW-0645">Protease</keyword>
<comment type="caution">
    <text evidence="7">The sequence shown here is derived from an EMBL/GenBank/DDBJ whole genome shotgun (WGS) entry which is preliminary data.</text>
</comment>
<dbReference type="InterPro" id="IPR001461">
    <property type="entry name" value="Aspartic_peptidase_A1"/>
</dbReference>
<dbReference type="OrthoDB" id="660550at2759"/>
<dbReference type="Gene3D" id="2.40.70.10">
    <property type="entry name" value="Acid Proteases"/>
    <property type="match status" value="2"/>
</dbReference>
<dbReference type="AlphaFoldDB" id="A0A4R0RWF9"/>
<feature type="active site" evidence="3">
    <location>
        <position position="108"/>
    </location>
</feature>
<dbReference type="PROSITE" id="PS51767">
    <property type="entry name" value="PEPTIDASE_A1"/>
    <property type="match status" value="1"/>
</dbReference>
<gene>
    <name evidence="7" type="ORF">EIP91_004389</name>
</gene>
<name>A0A4R0RWF9_9APHY</name>
<feature type="region of interest" description="Disordered" evidence="5">
    <location>
        <begin position="48"/>
        <end position="84"/>
    </location>
</feature>